<dbReference type="InterPro" id="IPR011008">
    <property type="entry name" value="Dimeric_a/b-barrel"/>
</dbReference>
<dbReference type="Proteomes" id="UP000617531">
    <property type="component" value="Unassembled WGS sequence"/>
</dbReference>
<dbReference type="RefSeq" id="WP_191282640.1">
    <property type="nucleotide sequence ID" value="NZ_BNAI01000002.1"/>
</dbReference>
<accession>A0A8J3LZJ4</accession>
<proteinExistence type="predicted"/>
<name>A0A8J3LZJ4_9MICO</name>
<dbReference type="PANTHER" id="PTHR41521:SF4">
    <property type="entry name" value="BLR0684 PROTEIN"/>
    <property type="match status" value="1"/>
</dbReference>
<organism evidence="2 3">
    <name type="scientific">Pseudolysinimonas yzui</name>
    <dbReference type="NCBI Taxonomy" id="2708254"/>
    <lineage>
        <taxon>Bacteria</taxon>
        <taxon>Bacillati</taxon>
        <taxon>Actinomycetota</taxon>
        <taxon>Actinomycetes</taxon>
        <taxon>Micrococcales</taxon>
        <taxon>Microbacteriaceae</taxon>
        <taxon>Pseudolysinimonas</taxon>
    </lineage>
</organism>
<protein>
    <recommendedName>
        <fullName evidence="1">DUF1330 domain-containing protein</fullName>
    </recommendedName>
</protein>
<dbReference type="SUPFAM" id="SSF54909">
    <property type="entry name" value="Dimeric alpha+beta barrel"/>
    <property type="match status" value="1"/>
</dbReference>
<evidence type="ECO:0000313" key="3">
    <source>
        <dbReference type="Proteomes" id="UP000617531"/>
    </source>
</evidence>
<dbReference type="EMBL" id="BNAI01000002">
    <property type="protein sequence ID" value="GHF13367.1"/>
    <property type="molecule type" value="Genomic_DNA"/>
</dbReference>
<dbReference type="Gene3D" id="3.30.70.100">
    <property type="match status" value="1"/>
</dbReference>
<dbReference type="PANTHER" id="PTHR41521">
    <property type="match status" value="1"/>
</dbReference>
<gene>
    <name evidence="2" type="ORF">GCM10011600_12740</name>
</gene>
<reference evidence="2" key="2">
    <citation type="submission" date="2020-09" db="EMBL/GenBank/DDBJ databases">
        <authorList>
            <person name="Sun Q."/>
            <person name="Zhou Y."/>
        </authorList>
    </citation>
    <scope>NUCLEOTIDE SEQUENCE</scope>
    <source>
        <strain evidence="2">CGMCC 1.16548</strain>
    </source>
</reference>
<keyword evidence="3" id="KW-1185">Reference proteome</keyword>
<evidence type="ECO:0000313" key="2">
    <source>
        <dbReference type="EMBL" id="GHF13367.1"/>
    </source>
</evidence>
<sequence length="95" mass="10148">MTAYWVNTVRELKDAEKLARYAELATPAIAAHGGRFIARGLPQAAFEEGTLDRTAIIEFPSVDAAVAAYESEGYQLALAALDGGAVRDIRIIPAV</sequence>
<dbReference type="Pfam" id="PF07045">
    <property type="entry name" value="DUF1330"/>
    <property type="match status" value="1"/>
</dbReference>
<dbReference type="InterPro" id="IPR010753">
    <property type="entry name" value="DUF1330"/>
</dbReference>
<dbReference type="AlphaFoldDB" id="A0A8J3LZJ4"/>
<comment type="caution">
    <text evidence="2">The sequence shown here is derived from an EMBL/GenBank/DDBJ whole genome shotgun (WGS) entry which is preliminary data.</text>
</comment>
<evidence type="ECO:0000259" key="1">
    <source>
        <dbReference type="Pfam" id="PF07045"/>
    </source>
</evidence>
<feature type="domain" description="DUF1330" evidence="1">
    <location>
        <begin position="2"/>
        <end position="94"/>
    </location>
</feature>
<reference evidence="2" key="1">
    <citation type="journal article" date="2014" name="Int. J. Syst. Evol. Microbiol.">
        <title>Complete genome sequence of Corynebacterium casei LMG S-19264T (=DSM 44701T), isolated from a smear-ripened cheese.</title>
        <authorList>
            <consortium name="US DOE Joint Genome Institute (JGI-PGF)"/>
            <person name="Walter F."/>
            <person name="Albersmeier A."/>
            <person name="Kalinowski J."/>
            <person name="Ruckert C."/>
        </authorList>
    </citation>
    <scope>NUCLEOTIDE SEQUENCE</scope>
    <source>
        <strain evidence="2">CGMCC 1.16548</strain>
    </source>
</reference>